<dbReference type="InterPro" id="IPR029068">
    <property type="entry name" value="Glyas_Bleomycin-R_OHBP_Dase"/>
</dbReference>
<dbReference type="AlphaFoldDB" id="A0A4R1HMC4"/>
<comment type="caution">
    <text evidence="2">The sequence shown here is derived from an EMBL/GenBank/DDBJ whole genome shotgun (WGS) entry which is preliminary data.</text>
</comment>
<dbReference type="EMBL" id="SMFZ01000002">
    <property type="protein sequence ID" value="TCK21470.1"/>
    <property type="molecule type" value="Genomic_DNA"/>
</dbReference>
<keyword evidence="2" id="KW-0223">Dioxygenase</keyword>
<evidence type="ECO:0000313" key="2">
    <source>
        <dbReference type="EMBL" id="TCK21470.1"/>
    </source>
</evidence>
<reference evidence="2 3" key="1">
    <citation type="submission" date="2019-03" db="EMBL/GenBank/DDBJ databases">
        <title>Sequencing the genomes of 1000 actinobacteria strains.</title>
        <authorList>
            <person name="Klenk H.-P."/>
        </authorList>
    </citation>
    <scope>NUCLEOTIDE SEQUENCE [LARGE SCALE GENOMIC DNA]</scope>
    <source>
        <strain evidence="2 3">DSM 44969</strain>
    </source>
</reference>
<dbReference type="PROSITE" id="PS51819">
    <property type="entry name" value="VOC"/>
    <property type="match status" value="1"/>
</dbReference>
<dbReference type="InterPro" id="IPR004360">
    <property type="entry name" value="Glyas_Fos-R_dOase_dom"/>
</dbReference>
<sequence length="201" mass="23026">MTDRRDAPIIPPKLHHATFLTLKLDEMVRWYGLVAGLKPVHYSEAAAWLTNDEANHRIALISHPAIKRAVDKPTSAGLHHTAFEYERFDQWLDNYVRLRDNGIVPFMCLDHGITMSMYYADPEGNGVEIQFDAFGDWAVSKEWMWAAREFAENPIGEWFDPDQLVEARAQGLSEQDIHEGARSGKFRPENPPADLLLPEVW</sequence>
<proteinExistence type="predicted"/>
<name>A0A4R1HMC4_PSEEN</name>
<dbReference type="SUPFAM" id="SSF54593">
    <property type="entry name" value="Glyoxalase/Bleomycin resistance protein/Dihydroxybiphenyl dioxygenase"/>
    <property type="match status" value="1"/>
</dbReference>
<keyword evidence="3" id="KW-1185">Reference proteome</keyword>
<dbReference type="Pfam" id="PF00903">
    <property type="entry name" value="Glyoxalase"/>
    <property type="match status" value="1"/>
</dbReference>
<feature type="domain" description="VOC" evidence="1">
    <location>
        <begin position="13"/>
        <end position="132"/>
    </location>
</feature>
<protein>
    <submittedName>
        <fullName evidence="2">Glyoxalase/bleomycin resistance protein/dioxygenase superfamily protein</fullName>
    </submittedName>
</protein>
<evidence type="ECO:0000313" key="3">
    <source>
        <dbReference type="Proteomes" id="UP000295560"/>
    </source>
</evidence>
<organism evidence="2 3">
    <name type="scientific">Pseudonocardia endophytica</name>
    <dbReference type="NCBI Taxonomy" id="401976"/>
    <lineage>
        <taxon>Bacteria</taxon>
        <taxon>Bacillati</taxon>
        <taxon>Actinomycetota</taxon>
        <taxon>Actinomycetes</taxon>
        <taxon>Pseudonocardiales</taxon>
        <taxon>Pseudonocardiaceae</taxon>
        <taxon>Pseudonocardia</taxon>
    </lineage>
</organism>
<evidence type="ECO:0000259" key="1">
    <source>
        <dbReference type="PROSITE" id="PS51819"/>
    </source>
</evidence>
<dbReference type="RefSeq" id="WP_132430219.1">
    <property type="nucleotide sequence ID" value="NZ_SMFZ01000002.1"/>
</dbReference>
<keyword evidence="2" id="KW-0560">Oxidoreductase</keyword>
<dbReference type="Gene3D" id="3.10.180.10">
    <property type="entry name" value="2,3-Dihydroxybiphenyl 1,2-Dioxygenase, domain 1"/>
    <property type="match status" value="1"/>
</dbReference>
<accession>A0A4R1HMC4</accession>
<dbReference type="OrthoDB" id="9804907at2"/>
<dbReference type="GO" id="GO:0051213">
    <property type="term" value="F:dioxygenase activity"/>
    <property type="evidence" value="ECO:0007669"/>
    <property type="project" value="UniProtKB-KW"/>
</dbReference>
<dbReference type="InterPro" id="IPR037523">
    <property type="entry name" value="VOC_core"/>
</dbReference>
<dbReference type="Proteomes" id="UP000295560">
    <property type="component" value="Unassembled WGS sequence"/>
</dbReference>
<gene>
    <name evidence="2" type="ORF">EV378_5457</name>
</gene>